<keyword evidence="8" id="KW-0067">ATP-binding</keyword>
<evidence type="ECO:0000256" key="2">
    <source>
        <dbReference type="ARBA" id="ARBA00012513"/>
    </source>
</evidence>
<keyword evidence="13" id="KW-1185">Reference proteome</keyword>
<dbReference type="Proteomes" id="UP000740926">
    <property type="component" value="Unassembled WGS sequence"/>
</dbReference>
<accession>A0A9P6Z1J8</accession>
<feature type="domain" description="Protein kinase" evidence="11">
    <location>
        <begin position="406"/>
        <end position="691"/>
    </location>
</feature>
<proteinExistence type="inferred from homology"/>
<dbReference type="CDD" id="cd03062">
    <property type="entry name" value="TRX_Fd_Sucrase"/>
    <property type="match status" value="1"/>
</dbReference>
<dbReference type="EMBL" id="JAANIU010001061">
    <property type="protein sequence ID" value="KAG1568804.1"/>
    <property type="molecule type" value="Genomic_DNA"/>
</dbReference>
<keyword evidence="6" id="KW-0547">Nucleotide-binding</keyword>
<dbReference type="GO" id="GO:0005524">
    <property type="term" value="F:ATP binding"/>
    <property type="evidence" value="ECO:0007669"/>
    <property type="project" value="UniProtKB-KW"/>
</dbReference>
<name>A0A9P6Z1J8_9FUNG</name>
<dbReference type="SUPFAM" id="SSF52833">
    <property type="entry name" value="Thioredoxin-like"/>
    <property type="match status" value="1"/>
</dbReference>
<dbReference type="InterPro" id="IPR036249">
    <property type="entry name" value="Thioredoxin-like_sf"/>
</dbReference>
<evidence type="ECO:0000313" key="13">
    <source>
        <dbReference type="Proteomes" id="UP000740926"/>
    </source>
</evidence>
<keyword evidence="3" id="KW-0723">Serine/threonine-protein kinase</keyword>
<protein>
    <recommendedName>
        <fullName evidence="2">non-specific serine/threonine protein kinase</fullName>
        <ecNumber evidence="2">2.7.11.1</ecNumber>
    </recommendedName>
</protein>
<keyword evidence="4" id="KW-0597">Phosphoprotein</keyword>
<dbReference type="GO" id="GO:0004674">
    <property type="term" value="F:protein serine/threonine kinase activity"/>
    <property type="evidence" value="ECO:0007669"/>
    <property type="project" value="UniProtKB-KW"/>
</dbReference>
<dbReference type="CDD" id="cd05574">
    <property type="entry name" value="STKc_phototropin_like"/>
    <property type="match status" value="1"/>
</dbReference>
<dbReference type="Gene3D" id="3.40.30.10">
    <property type="entry name" value="Glutaredoxin"/>
    <property type="match status" value="1"/>
</dbReference>
<sequence>MAAFMKKKLGEFAGFGDPKLLPPSDFLSDDCSGCSDPCSEHKEYPSYLHIDQDLPILGSVKPYGRHIIISTGLSDWPKYIESDKDTFAASLYEAECNTRSKQTWKNLVTNSNMLSTFSTLRDGYDVLLYPDNILVSNVTQSRAQDFYDIFVNVPLPTGPVRHEEIKHERMGYMKVQKSPYKNLLLLCSHKKRDKRCGVTAPILAQELDHVLRDKGLDEYDAGVLLVSHIGGHKFAGNVVCYINQGTKGIWYGRVKTCHVASIVEETVIKGKVIKDLYRGAMDNSFENQASRSILRWKSTKVSHNNYIKSDFSFFFFLSSFLMSLPSSPAPIYQASNLFQTKGKLNNKALEALEPNLRRVSSVPNTKEYFANPQSQSTPTTPPLQKITLRPSYSLHKEEAQVGPSDFEKIRMLGKGDVGKVYLVKHKSTEKLYALKVLSKKEMIKRNKIKRALAEQAILSTANHPFIVPLYHSFQSQDNLYFCLEFCVGGEFFRALQNRPGRILKENEAKFYAAEVVAALEYLHLMGIVFRDLKPENILLHESGHLMLSDFDLSIQSSSVTPPTFVRPSSPFSKQPMINTRMNLRTNSFVGTEEYLAPEVIRGEGHSCSVDWWTLGIFVYEMLCGYTPFKGRTREGTFELILNEPVEFPDNAYFQTLSSHCKGFVRKLLNKNQKKRLGSRAGASEVKSHPFFNTINFALLRNMKPPIIPSKAQPIRAVHFNRIKESVSFELESTSDHSVDDNDPFGSFSSVTIQR</sequence>
<dbReference type="PANTHER" id="PTHR45637">
    <property type="entry name" value="FLIPPASE KINASE 1-RELATED"/>
    <property type="match status" value="1"/>
</dbReference>
<evidence type="ECO:0000256" key="3">
    <source>
        <dbReference type="ARBA" id="ARBA00022527"/>
    </source>
</evidence>
<dbReference type="EC" id="2.7.11.1" evidence="2"/>
<dbReference type="FunFam" id="3.30.200.20:FF:000524">
    <property type="entry name" value="Non-specific serine/threonine protein kinase"/>
    <property type="match status" value="1"/>
</dbReference>
<evidence type="ECO:0000256" key="1">
    <source>
        <dbReference type="ARBA" id="ARBA00009903"/>
    </source>
</evidence>
<dbReference type="SUPFAM" id="SSF56112">
    <property type="entry name" value="Protein kinase-like (PK-like)"/>
    <property type="match status" value="1"/>
</dbReference>
<evidence type="ECO:0000256" key="5">
    <source>
        <dbReference type="ARBA" id="ARBA00022679"/>
    </source>
</evidence>
<dbReference type="FunFam" id="1.10.510.10:FF:000121">
    <property type="entry name" value="Serine/threonine-protein kinase nrc-2"/>
    <property type="match status" value="1"/>
</dbReference>
<comment type="catalytic activity">
    <reaction evidence="10">
        <text>L-seryl-[protein] + ATP = O-phospho-L-seryl-[protein] + ADP + H(+)</text>
        <dbReference type="Rhea" id="RHEA:17989"/>
        <dbReference type="Rhea" id="RHEA-COMP:9863"/>
        <dbReference type="Rhea" id="RHEA-COMP:11604"/>
        <dbReference type="ChEBI" id="CHEBI:15378"/>
        <dbReference type="ChEBI" id="CHEBI:29999"/>
        <dbReference type="ChEBI" id="CHEBI:30616"/>
        <dbReference type="ChEBI" id="CHEBI:83421"/>
        <dbReference type="ChEBI" id="CHEBI:456216"/>
        <dbReference type="EC" id="2.7.11.1"/>
    </reaction>
</comment>
<evidence type="ECO:0000256" key="6">
    <source>
        <dbReference type="ARBA" id="ARBA00022741"/>
    </source>
</evidence>
<evidence type="ECO:0000256" key="7">
    <source>
        <dbReference type="ARBA" id="ARBA00022777"/>
    </source>
</evidence>
<dbReference type="InterPro" id="IPR009737">
    <property type="entry name" value="Aim32/Apd1-like"/>
</dbReference>
<dbReference type="Gene3D" id="3.30.200.20">
    <property type="entry name" value="Phosphorylase Kinase, domain 1"/>
    <property type="match status" value="1"/>
</dbReference>
<keyword evidence="7" id="KW-0418">Kinase</keyword>
<comment type="similarity">
    <text evidence="1">Belongs to the protein kinase superfamily. AGC Ser/Thr protein kinase family.</text>
</comment>
<comment type="caution">
    <text evidence="12">The sequence shown here is derived from an EMBL/GenBank/DDBJ whole genome shotgun (WGS) entry which is preliminary data.</text>
</comment>
<dbReference type="Pfam" id="PF06999">
    <property type="entry name" value="Suc_Fer-like"/>
    <property type="match status" value="1"/>
</dbReference>
<gene>
    <name evidence="12" type="ORF">G6F50_006960</name>
</gene>
<evidence type="ECO:0000256" key="4">
    <source>
        <dbReference type="ARBA" id="ARBA00022553"/>
    </source>
</evidence>
<dbReference type="SMART" id="SM00220">
    <property type="entry name" value="S_TKc"/>
    <property type="match status" value="1"/>
</dbReference>
<organism evidence="12 13">
    <name type="scientific">Rhizopus delemar</name>
    <dbReference type="NCBI Taxonomy" id="936053"/>
    <lineage>
        <taxon>Eukaryota</taxon>
        <taxon>Fungi</taxon>
        <taxon>Fungi incertae sedis</taxon>
        <taxon>Mucoromycota</taxon>
        <taxon>Mucoromycotina</taxon>
        <taxon>Mucoromycetes</taxon>
        <taxon>Mucorales</taxon>
        <taxon>Mucorineae</taxon>
        <taxon>Rhizopodaceae</taxon>
        <taxon>Rhizopus</taxon>
    </lineage>
</organism>
<dbReference type="Gene3D" id="1.10.510.10">
    <property type="entry name" value="Transferase(Phosphotransferase) domain 1"/>
    <property type="match status" value="1"/>
</dbReference>
<dbReference type="PROSITE" id="PS50011">
    <property type="entry name" value="PROTEIN_KINASE_DOM"/>
    <property type="match status" value="1"/>
</dbReference>
<dbReference type="InterPro" id="IPR000719">
    <property type="entry name" value="Prot_kinase_dom"/>
</dbReference>
<reference evidence="12 13" key="1">
    <citation type="journal article" date="2020" name="Microb. Genom.">
        <title>Genetic diversity of clinical and environmental Mucorales isolates obtained from an investigation of mucormycosis cases among solid organ transplant recipients.</title>
        <authorList>
            <person name="Nguyen M.H."/>
            <person name="Kaul D."/>
            <person name="Muto C."/>
            <person name="Cheng S.J."/>
            <person name="Richter R.A."/>
            <person name="Bruno V.M."/>
            <person name="Liu G."/>
            <person name="Beyhan S."/>
            <person name="Sundermann A.J."/>
            <person name="Mounaud S."/>
            <person name="Pasculle A.W."/>
            <person name="Nierman W.C."/>
            <person name="Driscoll E."/>
            <person name="Cumbie R."/>
            <person name="Clancy C.J."/>
            <person name="Dupont C.L."/>
        </authorList>
    </citation>
    <scope>NUCLEOTIDE SEQUENCE [LARGE SCALE GENOMIC DNA]</scope>
    <source>
        <strain evidence="12 13">GL24</strain>
    </source>
</reference>
<comment type="catalytic activity">
    <reaction evidence="9">
        <text>L-threonyl-[protein] + ATP = O-phospho-L-threonyl-[protein] + ADP + H(+)</text>
        <dbReference type="Rhea" id="RHEA:46608"/>
        <dbReference type="Rhea" id="RHEA-COMP:11060"/>
        <dbReference type="Rhea" id="RHEA-COMP:11605"/>
        <dbReference type="ChEBI" id="CHEBI:15378"/>
        <dbReference type="ChEBI" id="CHEBI:30013"/>
        <dbReference type="ChEBI" id="CHEBI:30616"/>
        <dbReference type="ChEBI" id="CHEBI:61977"/>
        <dbReference type="ChEBI" id="CHEBI:456216"/>
        <dbReference type="EC" id="2.7.11.1"/>
    </reaction>
</comment>
<dbReference type="Pfam" id="PF00069">
    <property type="entry name" value="Pkinase"/>
    <property type="match status" value="1"/>
</dbReference>
<evidence type="ECO:0000259" key="11">
    <source>
        <dbReference type="PROSITE" id="PS50011"/>
    </source>
</evidence>
<evidence type="ECO:0000256" key="9">
    <source>
        <dbReference type="ARBA" id="ARBA00047899"/>
    </source>
</evidence>
<evidence type="ECO:0000313" key="12">
    <source>
        <dbReference type="EMBL" id="KAG1568804.1"/>
    </source>
</evidence>
<evidence type="ECO:0000256" key="8">
    <source>
        <dbReference type="ARBA" id="ARBA00022840"/>
    </source>
</evidence>
<keyword evidence="5" id="KW-0808">Transferase</keyword>
<dbReference type="AlphaFoldDB" id="A0A9P6Z1J8"/>
<dbReference type="InterPro" id="IPR011009">
    <property type="entry name" value="Kinase-like_dom_sf"/>
</dbReference>
<evidence type="ECO:0000256" key="10">
    <source>
        <dbReference type="ARBA" id="ARBA00048679"/>
    </source>
</evidence>